<dbReference type="PROSITE" id="PS50088">
    <property type="entry name" value="ANK_REPEAT"/>
    <property type="match status" value="3"/>
</dbReference>
<evidence type="ECO:0008006" key="6">
    <source>
        <dbReference type="Google" id="ProtNLM"/>
    </source>
</evidence>
<sequence>MRGRILQDKYFNAIYLRNIPEITRCLNKGVNPNVRSSEYGVAPLHLLAERNDYILGYRLLECKDVNADLKSVHGYTALHIACNFNCKRFVGLLLQKGADPNLCDRLNKSPLHIAVERESYGIILKLLKAKANVNVLDCFENTPLSVGIVNVNNLLIVKTLLQYGVNMSIEHRRSLHIFFEAILNCRSINQIDFIMLLLENGVNINTRETKTGRNCLHFVAITGYLELAVVLVQKGAKWNAIDTRYRTPAKVAMEHGNEILADYFRKGYRPPNLLTTLPLVYLWTSKLKLRLTEKRAQQEQEHEHDAK</sequence>
<dbReference type="InterPro" id="IPR036770">
    <property type="entry name" value="Ankyrin_rpt-contain_sf"/>
</dbReference>
<dbReference type="AlphaFoldDB" id="A0A8J6LIH1"/>
<dbReference type="SUPFAM" id="SSF48403">
    <property type="entry name" value="Ankyrin repeat"/>
    <property type="match status" value="1"/>
</dbReference>
<dbReference type="Pfam" id="PF13637">
    <property type="entry name" value="Ank_4"/>
    <property type="match status" value="1"/>
</dbReference>
<dbReference type="Pfam" id="PF00023">
    <property type="entry name" value="Ank"/>
    <property type="match status" value="1"/>
</dbReference>
<dbReference type="PANTHER" id="PTHR24198">
    <property type="entry name" value="ANKYRIN REPEAT AND PROTEIN KINASE DOMAIN-CONTAINING PROTEIN"/>
    <property type="match status" value="1"/>
</dbReference>
<proteinExistence type="predicted"/>
<keyword evidence="5" id="KW-1185">Reference proteome</keyword>
<dbReference type="Proteomes" id="UP000719412">
    <property type="component" value="Unassembled WGS sequence"/>
</dbReference>
<protein>
    <recommendedName>
        <fullName evidence="6">Ankyrin repeat protein</fullName>
    </recommendedName>
</protein>
<reference evidence="4" key="2">
    <citation type="submission" date="2021-08" db="EMBL/GenBank/DDBJ databases">
        <authorList>
            <person name="Eriksson T."/>
        </authorList>
    </citation>
    <scope>NUCLEOTIDE SEQUENCE</scope>
    <source>
        <strain evidence="4">Stoneville</strain>
        <tissue evidence="4">Whole head</tissue>
    </source>
</reference>
<feature type="repeat" description="ANK" evidence="3">
    <location>
        <begin position="211"/>
        <end position="243"/>
    </location>
</feature>
<evidence type="ECO:0000313" key="5">
    <source>
        <dbReference type="Proteomes" id="UP000719412"/>
    </source>
</evidence>
<dbReference type="PROSITE" id="PS50297">
    <property type="entry name" value="ANK_REP_REGION"/>
    <property type="match status" value="3"/>
</dbReference>
<evidence type="ECO:0000256" key="3">
    <source>
        <dbReference type="PROSITE-ProRule" id="PRU00023"/>
    </source>
</evidence>
<organism evidence="4 5">
    <name type="scientific">Tenebrio molitor</name>
    <name type="common">Yellow mealworm beetle</name>
    <dbReference type="NCBI Taxonomy" id="7067"/>
    <lineage>
        <taxon>Eukaryota</taxon>
        <taxon>Metazoa</taxon>
        <taxon>Ecdysozoa</taxon>
        <taxon>Arthropoda</taxon>
        <taxon>Hexapoda</taxon>
        <taxon>Insecta</taxon>
        <taxon>Pterygota</taxon>
        <taxon>Neoptera</taxon>
        <taxon>Endopterygota</taxon>
        <taxon>Coleoptera</taxon>
        <taxon>Polyphaga</taxon>
        <taxon>Cucujiformia</taxon>
        <taxon>Tenebrionidae</taxon>
        <taxon>Tenebrio</taxon>
    </lineage>
</organism>
<accession>A0A8J6LIH1</accession>
<dbReference type="SMART" id="SM00248">
    <property type="entry name" value="ANK"/>
    <property type="match status" value="7"/>
</dbReference>
<dbReference type="EMBL" id="JABDTM020012724">
    <property type="protein sequence ID" value="KAH0820163.1"/>
    <property type="molecule type" value="Genomic_DNA"/>
</dbReference>
<dbReference type="Pfam" id="PF12796">
    <property type="entry name" value="Ank_2"/>
    <property type="match status" value="1"/>
</dbReference>
<name>A0A8J6LIH1_TENMO</name>
<feature type="repeat" description="ANK" evidence="3">
    <location>
        <begin position="73"/>
        <end position="105"/>
    </location>
</feature>
<dbReference type="InterPro" id="IPR002110">
    <property type="entry name" value="Ankyrin_rpt"/>
</dbReference>
<feature type="repeat" description="ANK" evidence="3">
    <location>
        <begin position="106"/>
        <end position="138"/>
    </location>
</feature>
<keyword evidence="1" id="KW-0677">Repeat</keyword>
<dbReference type="Gene3D" id="1.25.40.20">
    <property type="entry name" value="Ankyrin repeat-containing domain"/>
    <property type="match status" value="2"/>
</dbReference>
<comment type="caution">
    <text evidence="4">The sequence shown here is derived from an EMBL/GenBank/DDBJ whole genome shotgun (WGS) entry which is preliminary data.</text>
</comment>
<keyword evidence="2 3" id="KW-0040">ANK repeat</keyword>
<dbReference type="PANTHER" id="PTHR24198:SF165">
    <property type="entry name" value="ANKYRIN REPEAT-CONTAINING PROTEIN-RELATED"/>
    <property type="match status" value="1"/>
</dbReference>
<evidence type="ECO:0000313" key="4">
    <source>
        <dbReference type="EMBL" id="KAH0820163.1"/>
    </source>
</evidence>
<evidence type="ECO:0000256" key="2">
    <source>
        <dbReference type="ARBA" id="ARBA00023043"/>
    </source>
</evidence>
<gene>
    <name evidence="4" type="ORF">GEV33_002628</name>
</gene>
<evidence type="ECO:0000256" key="1">
    <source>
        <dbReference type="ARBA" id="ARBA00022737"/>
    </source>
</evidence>
<reference evidence="4" key="1">
    <citation type="journal article" date="2020" name="J Insects Food Feed">
        <title>The yellow mealworm (Tenebrio molitor) genome: a resource for the emerging insects as food and feed industry.</title>
        <authorList>
            <person name="Eriksson T."/>
            <person name="Andere A."/>
            <person name="Kelstrup H."/>
            <person name="Emery V."/>
            <person name="Picard C."/>
        </authorList>
    </citation>
    <scope>NUCLEOTIDE SEQUENCE</scope>
    <source>
        <strain evidence="4">Stoneville</strain>
        <tissue evidence="4">Whole head</tissue>
    </source>
</reference>